<keyword evidence="1" id="KW-0378">Hydrolase</keyword>
<dbReference type="EC" id="3.6.1.1" evidence="1"/>
<accession>A0A7W9KQ04</accession>
<name>A0A7W9KQ04_9PSEU</name>
<dbReference type="Proteomes" id="UP000585638">
    <property type="component" value="Unassembled WGS sequence"/>
</dbReference>
<protein>
    <submittedName>
        <fullName evidence="1">Inorganic pyrophosphatase</fullName>
        <ecNumber evidence="1">3.6.1.1</ecNumber>
    </submittedName>
</protein>
<evidence type="ECO:0000313" key="1">
    <source>
        <dbReference type="EMBL" id="MBB5896500.1"/>
    </source>
</evidence>
<dbReference type="InterPro" id="IPR036649">
    <property type="entry name" value="Pyrophosphatase_sf"/>
</dbReference>
<dbReference type="GO" id="GO:0000287">
    <property type="term" value="F:magnesium ion binding"/>
    <property type="evidence" value="ECO:0007669"/>
    <property type="project" value="InterPro"/>
</dbReference>
<gene>
    <name evidence="1" type="ORF">BJ998_007696</name>
</gene>
<evidence type="ECO:0000313" key="2">
    <source>
        <dbReference type="Proteomes" id="UP000585638"/>
    </source>
</evidence>
<dbReference type="RefSeq" id="WP_184868143.1">
    <property type="nucleotide sequence ID" value="NZ_BAAAWY010000016.1"/>
</dbReference>
<dbReference type="GO" id="GO:0004427">
    <property type="term" value="F:inorganic diphosphate phosphatase activity"/>
    <property type="evidence" value="ECO:0007669"/>
    <property type="project" value="UniProtKB-EC"/>
</dbReference>
<dbReference type="GO" id="GO:0005737">
    <property type="term" value="C:cytoplasm"/>
    <property type="evidence" value="ECO:0007669"/>
    <property type="project" value="InterPro"/>
</dbReference>
<comment type="caution">
    <text evidence="1">The sequence shown here is derived from an EMBL/GenBank/DDBJ whole genome shotgun (WGS) entry which is preliminary data.</text>
</comment>
<dbReference type="SUPFAM" id="SSF50324">
    <property type="entry name" value="Inorganic pyrophosphatase"/>
    <property type="match status" value="1"/>
</dbReference>
<sequence length="113" mass="12002">MSETFFANLDALVAGTTVTVDRPKDSVHPRVPQAVYPVDYGYLDGTTGGDGHAIDVFRGSATGSGVVGVFVTADPVKRDAEVKVLIDCTPAEIEQIRRLLDDVLEIGGLLVSR</sequence>
<dbReference type="GO" id="GO:0006796">
    <property type="term" value="P:phosphate-containing compound metabolic process"/>
    <property type="evidence" value="ECO:0007669"/>
    <property type="project" value="InterPro"/>
</dbReference>
<proteinExistence type="predicted"/>
<reference evidence="1 2" key="1">
    <citation type="submission" date="2020-08" db="EMBL/GenBank/DDBJ databases">
        <title>Sequencing the genomes of 1000 actinobacteria strains.</title>
        <authorList>
            <person name="Klenk H.-P."/>
        </authorList>
    </citation>
    <scope>NUCLEOTIDE SEQUENCE [LARGE SCALE GENOMIC DNA]</scope>
    <source>
        <strain evidence="1 2">DSM 43851</strain>
    </source>
</reference>
<dbReference type="EMBL" id="JACHIR010000001">
    <property type="protein sequence ID" value="MBB5896500.1"/>
    <property type="molecule type" value="Genomic_DNA"/>
</dbReference>
<dbReference type="AlphaFoldDB" id="A0A7W9KQ04"/>
<keyword evidence="2" id="KW-1185">Reference proteome</keyword>
<organism evidence="1 2">
    <name type="scientific">Kutzneria kofuensis</name>
    <dbReference type="NCBI Taxonomy" id="103725"/>
    <lineage>
        <taxon>Bacteria</taxon>
        <taxon>Bacillati</taxon>
        <taxon>Actinomycetota</taxon>
        <taxon>Actinomycetes</taxon>
        <taxon>Pseudonocardiales</taxon>
        <taxon>Pseudonocardiaceae</taxon>
        <taxon>Kutzneria</taxon>
    </lineage>
</organism>